<feature type="transmembrane region" description="Helical" evidence="7">
    <location>
        <begin position="235"/>
        <end position="256"/>
    </location>
</feature>
<keyword evidence="2" id="KW-0328">Glycosyltransferase</keyword>
<sequence length="336" mass="38211">MLAEFTHPELSIVIPCKNEADNLEHLFERLTQTLDPLQLSYELVCVNDGSQDSTLEKLLAFHQRDPRIKVINLSRCFGKEIALTAGIDYTSGRAVIPIDADLQDPPELIPEMLELWRQGYQVVYAVRRSRQGESWFKQLTANGFYHVIDQLSQVRIPRNTGDFRLLDRQVVEAIKQLRERTRFMKGIFAWVGYRQTAIFYDRAPRFRGKTQWNYWRLWNLAVEGITSFSSWPLRVWSYLGLGISLLALLYGLFLVVRTLLLGSDVPGYASLAVIMLFLGGIQLISLGIIGEYLGRIFEEVKGRPLYLVQGAFGFEASPHYNQLGANSGSTSGAISR</sequence>
<dbReference type="InterPro" id="IPR050256">
    <property type="entry name" value="Glycosyltransferase_2"/>
</dbReference>
<dbReference type="RefSeq" id="WP_244350223.1">
    <property type="nucleotide sequence ID" value="NZ_JAFIRA010000018.1"/>
</dbReference>
<protein>
    <submittedName>
        <fullName evidence="9">Glycosyltransferase family 2 protein</fullName>
    </submittedName>
</protein>
<evidence type="ECO:0000256" key="2">
    <source>
        <dbReference type="ARBA" id="ARBA00022676"/>
    </source>
</evidence>
<keyword evidence="10" id="KW-1185">Reference proteome</keyword>
<evidence type="ECO:0000256" key="1">
    <source>
        <dbReference type="ARBA" id="ARBA00004141"/>
    </source>
</evidence>
<accession>A0ABT0CAX8</accession>
<dbReference type="Proteomes" id="UP000830835">
    <property type="component" value="Unassembled WGS sequence"/>
</dbReference>
<evidence type="ECO:0000259" key="8">
    <source>
        <dbReference type="Pfam" id="PF00535"/>
    </source>
</evidence>
<evidence type="ECO:0000256" key="7">
    <source>
        <dbReference type="SAM" id="Phobius"/>
    </source>
</evidence>
<dbReference type="InterPro" id="IPR029044">
    <property type="entry name" value="Nucleotide-diphossugar_trans"/>
</dbReference>
<dbReference type="EMBL" id="JAFIRA010000018">
    <property type="protein sequence ID" value="MCJ2542941.1"/>
    <property type="molecule type" value="Genomic_DNA"/>
</dbReference>
<reference evidence="9" key="1">
    <citation type="submission" date="2021-02" db="EMBL/GenBank/DDBJ databases">
        <title>The CRISPR/cas machinery reduction and long-range gene transfer in the hot spring cyanobacterium Synechococcus.</title>
        <authorList>
            <person name="Dvorak P."/>
            <person name="Jahodarova E."/>
            <person name="Hasler P."/>
            <person name="Poulickova A."/>
        </authorList>
    </citation>
    <scope>NUCLEOTIDE SEQUENCE</scope>
    <source>
        <strain evidence="9">Rupite</strain>
    </source>
</reference>
<organism evidence="9 10">
    <name type="scientific">Thermostichus vulcanus str. 'Rupite'</name>
    <dbReference type="NCBI Taxonomy" id="2813851"/>
    <lineage>
        <taxon>Bacteria</taxon>
        <taxon>Bacillati</taxon>
        <taxon>Cyanobacteriota</taxon>
        <taxon>Cyanophyceae</taxon>
        <taxon>Thermostichales</taxon>
        <taxon>Thermostichaceae</taxon>
        <taxon>Thermostichus</taxon>
    </lineage>
</organism>
<proteinExistence type="predicted"/>
<evidence type="ECO:0000256" key="3">
    <source>
        <dbReference type="ARBA" id="ARBA00022679"/>
    </source>
</evidence>
<gene>
    <name evidence="9" type="ORF">JX360_08485</name>
</gene>
<dbReference type="SUPFAM" id="SSF53448">
    <property type="entry name" value="Nucleotide-diphospho-sugar transferases"/>
    <property type="match status" value="1"/>
</dbReference>
<comment type="caution">
    <text evidence="9">The sequence shown here is derived from an EMBL/GenBank/DDBJ whole genome shotgun (WGS) entry which is preliminary data.</text>
</comment>
<comment type="subcellular location">
    <subcellularLocation>
        <location evidence="1">Membrane</location>
        <topology evidence="1">Multi-pass membrane protein</topology>
    </subcellularLocation>
</comment>
<name>A0ABT0CAX8_THEVL</name>
<evidence type="ECO:0000256" key="4">
    <source>
        <dbReference type="ARBA" id="ARBA00022692"/>
    </source>
</evidence>
<evidence type="ECO:0000256" key="6">
    <source>
        <dbReference type="ARBA" id="ARBA00023136"/>
    </source>
</evidence>
<dbReference type="CDD" id="cd04187">
    <property type="entry name" value="DPM1_like_bac"/>
    <property type="match status" value="1"/>
</dbReference>
<feature type="domain" description="Glycosyltransferase 2-like" evidence="8">
    <location>
        <begin position="11"/>
        <end position="173"/>
    </location>
</feature>
<keyword evidence="6 7" id="KW-0472">Membrane</keyword>
<feature type="transmembrane region" description="Helical" evidence="7">
    <location>
        <begin position="268"/>
        <end position="293"/>
    </location>
</feature>
<evidence type="ECO:0000256" key="5">
    <source>
        <dbReference type="ARBA" id="ARBA00022989"/>
    </source>
</evidence>
<keyword evidence="3" id="KW-0808">Transferase</keyword>
<keyword evidence="4 7" id="KW-0812">Transmembrane</keyword>
<dbReference type="PANTHER" id="PTHR48090:SF1">
    <property type="entry name" value="PROPHAGE BACTOPRENOL GLUCOSYL TRANSFERASE HOMOLOG"/>
    <property type="match status" value="1"/>
</dbReference>
<dbReference type="Gene3D" id="3.90.550.10">
    <property type="entry name" value="Spore Coat Polysaccharide Biosynthesis Protein SpsA, Chain A"/>
    <property type="match status" value="1"/>
</dbReference>
<dbReference type="Pfam" id="PF00535">
    <property type="entry name" value="Glycos_transf_2"/>
    <property type="match status" value="1"/>
</dbReference>
<evidence type="ECO:0000313" key="10">
    <source>
        <dbReference type="Proteomes" id="UP000830835"/>
    </source>
</evidence>
<dbReference type="PANTHER" id="PTHR48090">
    <property type="entry name" value="UNDECAPRENYL-PHOSPHATE 4-DEOXY-4-FORMAMIDO-L-ARABINOSE TRANSFERASE-RELATED"/>
    <property type="match status" value="1"/>
</dbReference>
<evidence type="ECO:0000313" key="9">
    <source>
        <dbReference type="EMBL" id="MCJ2542941.1"/>
    </source>
</evidence>
<keyword evidence="5 7" id="KW-1133">Transmembrane helix</keyword>
<dbReference type="InterPro" id="IPR001173">
    <property type="entry name" value="Glyco_trans_2-like"/>
</dbReference>